<protein>
    <submittedName>
        <fullName evidence="3">Uncharacterized protein</fullName>
    </submittedName>
</protein>
<dbReference type="Ensembl" id="ENSCINT00000005325.3">
    <property type="protein sequence ID" value="ENSCINP00000005325.3"/>
    <property type="gene ID" value="ENSCING00000010740.3"/>
</dbReference>
<feature type="region of interest" description="Disordered" evidence="2">
    <location>
        <begin position="531"/>
        <end position="565"/>
    </location>
</feature>
<evidence type="ECO:0000256" key="1">
    <source>
        <dbReference type="SAM" id="Coils"/>
    </source>
</evidence>
<keyword evidence="1" id="KW-0175">Coiled coil</keyword>
<reference evidence="3" key="2">
    <citation type="journal article" date="2008" name="Genome Biol.">
        <title>Improved genome assembly and evidence-based global gene model set for the chordate Ciona intestinalis: new insight into intron and operon populations.</title>
        <authorList>
            <person name="Satou Y."/>
            <person name="Mineta K."/>
            <person name="Ogasawara M."/>
            <person name="Sasakura Y."/>
            <person name="Shoguchi E."/>
            <person name="Ueno K."/>
            <person name="Yamada L."/>
            <person name="Matsumoto J."/>
            <person name="Wasserscheid J."/>
            <person name="Dewar K."/>
            <person name="Wiley G.B."/>
            <person name="Macmil S.L."/>
            <person name="Roe B.A."/>
            <person name="Zeller R.W."/>
            <person name="Hastings K.E."/>
            <person name="Lemaire P."/>
            <person name="Lindquist E."/>
            <person name="Endo T."/>
            <person name="Hotta K."/>
            <person name="Inaba K."/>
        </authorList>
    </citation>
    <scope>NUCLEOTIDE SEQUENCE [LARGE SCALE GENOMIC DNA]</scope>
    <source>
        <strain evidence="3">wild type</strain>
    </source>
</reference>
<evidence type="ECO:0000313" key="4">
    <source>
        <dbReference type="Proteomes" id="UP000008144"/>
    </source>
</evidence>
<organism evidence="3 4">
    <name type="scientific">Ciona intestinalis</name>
    <name type="common">Transparent sea squirt</name>
    <name type="synonym">Ascidia intestinalis</name>
    <dbReference type="NCBI Taxonomy" id="7719"/>
    <lineage>
        <taxon>Eukaryota</taxon>
        <taxon>Metazoa</taxon>
        <taxon>Chordata</taxon>
        <taxon>Tunicata</taxon>
        <taxon>Ascidiacea</taxon>
        <taxon>Phlebobranchia</taxon>
        <taxon>Cionidae</taxon>
        <taxon>Ciona</taxon>
    </lineage>
</organism>
<reference evidence="3" key="3">
    <citation type="submission" date="2025-08" db="UniProtKB">
        <authorList>
            <consortium name="Ensembl"/>
        </authorList>
    </citation>
    <scope>IDENTIFICATION</scope>
</reference>
<feature type="region of interest" description="Disordered" evidence="2">
    <location>
        <begin position="475"/>
        <end position="518"/>
    </location>
</feature>
<dbReference type="STRING" id="7719.ENSCINP00000005325"/>
<feature type="coiled-coil region" evidence="1">
    <location>
        <begin position="245"/>
        <end position="311"/>
    </location>
</feature>
<evidence type="ECO:0000256" key="2">
    <source>
        <dbReference type="SAM" id="MobiDB-lite"/>
    </source>
</evidence>
<dbReference type="GO" id="GO:0005794">
    <property type="term" value="C:Golgi apparatus"/>
    <property type="evidence" value="ECO:0000318"/>
    <property type="project" value="GO_Central"/>
</dbReference>
<dbReference type="HOGENOM" id="CLU_025551_0_0_1"/>
<feature type="coiled-coil region" evidence="1">
    <location>
        <begin position="343"/>
        <end position="384"/>
    </location>
</feature>
<dbReference type="InParanoid" id="F7B2Z0"/>
<feature type="region of interest" description="Disordered" evidence="2">
    <location>
        <begin position="49"/>
        <end position="119"/>
    </location>
</feature>
<feature type="compositionally biased region" description="Basic and acidic residues" evidence="2">
    <location>
        <begin position="475"/>
        <end position="490"/>
    </location>
</feature>
<feature type="compositionally biased region" description="Polar residues" evidence="2">
    <location>
        <begin position="554"/>
        <end position="565"/>
    </location>
</feature>
<feature type="coiled-coil region" evidence="1">
    <location>
        <begin position="174"/>
        <end position="208"/>
    </location>
</feature>
<dbReference type="GeneTree" id="ENSGT00950000183190"/>
<dbReference type="GO" id="GO:0060090">
    <property type="term" value="F:molecular adaptor activity"/>
    <property type="evidence" value="ECO:0000318"/>
    <property type="project" value="GO_Central"/>
</dbReference>
<dbReference type="GO" id="GO:1903358">
    <property type="term" value="P:regulation of Golgi organization"/>
    <property type="evidence" value="ECO:0000318"/>
    <property type="project" value="GO_Central"/>
</dbReference>
<dbReference type="EMBL" id="EAAA01002385">
    <property type="status" value="NOT_ANNOTATED_CDS"/>
    <property type="molecule type" value="Genomic_DNA"/>
</dbReference>
<reference evidence="4" key="1">
    <citation type="journal article" date="2002" name="Science">
        <title>The draft genome of Ciona intestinalis: insights into chordate and vertebrate origins.</title>
        <authorList>
            <person name="Dehal P."/>
            <person name="Satou Y."/>
            <person name="Campbell R.K."/>
            <person name="Chapman J."/>
            <person name="Degnan B."/>
            <person name="De Tomaso A."/>
            <person name="Davidson B."/>
            <person name="Di Gregorio A."/>
            <person name="Gelpke M."/>
            <person name="Goodstein D.M."/>
            <person name="Harafuji N."/>
            <person name="Hastings K.E."/>
            <person name="Ho I."/>
            <person name="Hotta K."/>
            <person name="Huang W."/>
            <person name="Kawashima T."/>
            <person name="Lemaire P."/>
            <person name="Martinez D."/>
            <person name="Meinertzhagen I.A."/>
            <person name="Necula S."/>
            <person name="Nonaka M."/>
            <person name="Putnam N."/>
            <person name="Rash S."/>
            <person name="Saiga H."/>
            <person name="Satake M."/>
            <person name="Terry A."/>
            <person name="Yamada L."/>
            <person name="Wang H.G."/>
            <person name="Awazu S."/>
            <person name="Azumi K."/>
            <person name="Boore J."/>
            <person name="Branno M."/>
            <person name="Chin-Bow S."/>
            <person name="DeSantis R."/>
            <person name="Doyle S."/>
            <person name="Francino P."/>
            <person name="Keys D.N."/>
            <person name="Haga S."/>
            <person name="Hayashi H."/>
            <person name="Hino K."/>
            <person name="Imai K.S."/>
            <person name="Inaba K."/>
            <person name="Kano S."/>
            <person name="Kobayashi K."/>
            <person name="Kobayashi M."/>
            <person name="Lee B.I."/>
            <person name="Makabe K.W."/>
            <person name="Manohar C."/>
            <person name="Matassi G."/>
            <person name="Medina M."/>
            <person name="Mochizuki Y."/>
            <person name="Mount S."/>
            <person name="Morishita T."/>
            <person name="Miura S."/>
            <person name="Nakayama A."/>
            <person name="Nishizaka S."/>
            <person name="Nomoto H."/>
            <person name="Ohta F."/>
            <person name="Oishi K."/>
            <person name="Rigoutsos I."/>
            <person name="Sano M."/>
            <person name="Sasaki A."/>
            <person name="Sasakura Y."/>
            <person name="Shoguchi E."/>
            <person name="Shin-i T."/>
            <person name="Spagnuolo A."/>
            <person name="Stainier D."/>
            <person name="Suzuki M.M."/>
            <person name="Tassy O."/>
            <person name="Takatori N."/>
            <person name="Tokuoka M."/>
            <person name="Yagi K."/>
            <person name="Yoshizaki F."/>
            <person name="Wada S."/>
            <person name="Zhang C."/>
            <person name="Hyatt P.D."/>
            <person name="Larimer F."/>
            <person name="Detter C."/>
            <person name="Doggett N."/>
            <person name="Glavina T."/>
            <person name="Hawkins T."/>
            <person name="Richardson P."/>
            <person name="Lucas S."/>
            <person name="Kohara Y."/>
            <person name="Levine M."/>
            <person name="Satoh N."/>
            <person name="Rokhsar D.S."/>
        </authorList>
    </citation>
    <scope>NUCLEOTIDE SEQUENCE [LARGE SCALE GENOMIC DNA]</scope>
</reference>
<keyword evidence="4" id="KW-1185">Reference proteome</keyword>
<dbReference type="AlphaFoldDB" id="F7B2Z0"/>
<proteinExistence type="predicted"/>
<dbReference type="PANTHER" id="PTHR46501">
    <property type="entry name" value="MYOMEGALIN"/>
    <property type="match status" value="1"/>
</dbReference>
<dbReference type="InterPro" id="IPR052593">
    <property type="entry name" value="MT-associated_AKAP9-binding"/>
</dbReference>
<dbReference type="Proteomes" id="UP000008144">
    <property type="component" value="Chromosome 7"/>
</dbReference>
<evidence type="ECO:0000313" key="3">
    <source>
        <dbReference type="Ensembl" id="ENSCINP00000005325.3"/>
    </source>
</evidence>
<dbReference type="GO" id="GO:0007098">
    <property type="term" value="P:centrosome cycle"/>
    <property type="evidence" value="ECO:0000318"/>
    <property type="project" value="GO_Central"/>
</dbReference>
<dbReference type="PANTHER" id="PTHR46501:SF10">
    <property type="entry name" value="CENTROSOMIN"/>
    <property type="match status" value="1"/>
</dbReference>
<sequence>MLTPSSSHHSLLSGTEDEMMIHDSSRLPSKLDYHDDRYASLPSALDTHHQTHRASWPENKMQSCPVTPGRKSMPMYQRTIAVTEYLPSKHSKDRSRSSSGADDSMVESRRRRLPTTSEEAQCTAAFGGAWTPTSATPRKSDKISILKQSPYNNRSHACESSCDEFHDHKLSRELDRLRRRLSDSKKINRSLREELDIASKSLQKARETNVPSYQRSMRNPTDLLADHLSEIRGLRQRLEKSIGTNDHLREKLEQKLQDHDDHEHLSTNIYVSPENPTNRDALEADDLRRRLALAEAENKDLLERLGSEEEIKATYAAAIHELNTLQSHLVEKSTQTDMLSKHVDQLQRELKEQTALSEKLGSELNMSRGEVDGYKHQLERVESEKNDALYREKKGREKTTRLNKELDHMYVQLNECRQLIDSLKCEVSLHEKVTRRESRSQHPEIDLTELLDEVRSLRVQLERSIETNSALRKQLEEQLRHPRTPDRDGSRTTINIHHLTPPRGSKVRSSPKSSHNARRSLKLDSLMGEDSALMTPPASASSGAEDHGSKSFPFDTSTTNHHNNHGSFNKLPVSCSTHSIPDHYSPHGGDGERPLYCKKGLYTLCKHEDFTYLQQSILDSGLLAQATDDQIARKLGEINSSKHMNPEKKMLRDISVSIGALRRHLNNSDQILGNFWPADIPMLTEP</sequence>
<accession>F7B2Z0</accession>
<reference evidence="3" key="4">
    <citation type="submission" date="2025-09" db="UniProtKB">
        <authorList>
            <consortium name="Ensembl"/>
        </authorList>
    </citation>
    <scope>IDENTIFICATION</scope>
</reference>
<dbReference type="GO" id="GO:0005813">
    <property type="term" value="C:centrosome"/>
    <property type="evidence" value="ECO:0000318"/>
    <property type="project" value="GO_Central"/>
</dbReference>
<name>F7B2Z0_CIOIN</name>
<dbReference type="OMA" id="PMYQRTI"/>